<keyword evidence="4" id="KW-1185">Reference proteome</keyword>
<dbReference type="EMBL" id="VOKX01000007">
    <property type="protein sequence ID" value="KAB7851160.1"/>
    <property type="molecule type" value="Genomic_DNA"/>
</dbReference>
<feature type="coiled-coil region" evidence="1">
    <location>
        <begin position="170"/>
        <end position="197"/>
    </location>
</feature>
<evidence type="ECO:0008006" key="5">
    <source>
        <dbReference type="Google" id="ProtNLM"/>
    </source>
</evidence>
<reference evidence="3 4" key="1">
    <citation type="journal article" date="2019" name="Microb. Cell Fact.">
        <title>Exploring novel herbicidin analogues by transcriptional regulator overexpression and MS/MS molecular networking.</title>
        <authorList>
            <person name="Shi Y."/>
            <person name="Gu R."/>
            <person name="Li Y."/>
            <person name="Wang X."/>
            <person name="Ren W."/>
            <person name="Li X."/>
            <person name="Wang L."/>
            <person name="Xie Y."/>
            <person name="Hong B."/>
        </authorList>
    </citation>
    <scope>NUCLEOTIDE SEQUENCE [LARGE SCALE GENOMIC DNA]</scope>
    <source>
        <strain evidence="3 4">US-43</strain>
    </source>
</reference>
<feature type="signal peptide" evidence="2">
    <location>
        <begin position="1"/>
        <end position="21"/>
    </location>
</feature>
<proteinExistence type="predicted"/>
<dbReference type="OrthoDB" id="4332490at2"/>
<dbReference type="AlphaFoldDB" id="A0A5N5WE00"/>
<keyword evidence="2" id="KW-0732">Signal</keyword>
<sequence>MSGRLVRCFCALALVAAAFSAAPPPGGPTPPPSGDRSVGALLTRLRTLYRQADAATREYEAAGPALRRQRAAADRTAEELAVARTALARSRDEAGALAREQYRGGVGGLSPAVTLLLAADPEGALRRQHELEREAARRVGALSRLASSAARAEVVARGARVALDAQLTLADRRDRRREAARRQMDEVERLLAGLTDGELAALGAPGRG</sequence>
<feature type="chain" id="PRO_5025058754" description="NlpC/P60 family protein" evidence="2">
    <location>
        <begin position="22"/>
        <end position="208"/>
    </location>
</feature>
<evidence type="ECO:0000313" key="3">
    <source>
        <dbReference type="EMBL" id="KAB7851160.1"/>
    </source>
</evidence>
<accession>A0A5N5WE00</accession>
<evidence type="ECO:0000256" key="2">
    <source>
        <dbReference type="SAM" id="SignalP"/>
    </source>
</evidence>
<dbReference type="Proteomes" id="UP000327000">
    <property type="component" value="Unassembled WGS sequence"/>
</dbReference>
<comment type="caution">
    <text evidence="3">The sequence shown here is derived from an EMBL/GenBank/DDBJ whole genome shotgun (WGS) entry which is preliminary data.</text>
</comment>
<dbReference type="RefSeq" id="WP_152262389.1">
    <property type="nucleotide sequence ID" value="NZ_VOKX01000007.1"/>
</dbReference>
<evidence type="ECO:0000313" key="4">
    <source>
        <dbReference type="Proteomes" id="UP000327000"/>
    </source>
</evidence>
<evidence type="ECO:0000256" key="1">
    <source>
        <dbReference type="SAM" id="Coils"/>
    </source>
</evidence>
<organism evidence="3 4">
    <name type="scientific">Streptomyces mobaraensis</name>
    <name type="common">Streptoverticillium mobaraense</name>
    <dbReference type="NCBI Taxonomy" id="35621"/>
    <lineage>
        <taxon>Bacteria</taxon>
        <taxon>Bacillati</taxon>
        <taxon>Actinomycetota</taxon>
        <taxon>Actinomycetes</taxon>
        <taxon>Kitasatosporales</taxon>
        <taxon>Streptomycetaceae</taxon>
        <taxon>Streptomyces</taxon>
    </lineage>
</organism>
<keyword evidence="1" id="KW-0175">Coiled coil</keyword>
<protein>
    <recommendedName>
        <fullName evidence="5">NlpC/P60 family protein</fullName>
    </recommendedName>
</protein>
<gene>
    <name evidence="3" type="ORF">FRZ00_03280</name>
</gene>
<name>A0A5N5WE00_STRMB</name>